<feature type="compositionally biased region" description="Low complexity" evidence="11">
    <location>
        <begin position="448"/>
        <end position="461"/>
    </location>
</feature>
<accession>A0A7C9M4U9</accession>
<keyword evidence="4" id="KW-0597">Phosphoprotein</keyword>
<dbReference type="CDD" id="cd00082">
    <property type="entry name" value="HisKA"/>
    <property type="match status" value="1"/>
</dbReference>
<comment type="subcellular location">
    <subcellularLocation>
        <location evidence="2">Membrane</location>
    </subcellularLocation>
</comment>
<dbReference type="InterPro" id="IPR005467">
    <property type="entry name" value="His_kinase_dom"/>
</dbReference>
<dbReference type="SUPFAM" id="SSF47384">
    <property type="entry name" value="Homodimeric domain of signal transducing histidine kinase"/>
    <property type="match status" value="1"/>
</dbReference>
<comment type="caution">
    <text evidence="15">The sequence shown here is derived from an EMBL/GenBank/DDBJ whole genome shotgun (WGS) entry which is preliminary data.</text>
</comment>
<evidence type="ECO:0000256" key="11">
    <source>
        <dbReference type="SAM" id="MobiDB-lite"/>
    </source>
</evidence>
<evidence type="ECO:0000313" key="15">
    <source>
        <dbReference type="EMBL" id="MUV15286.1"/>
    </source>
</evidence>
<evidence type="ECO:0000256" key="7">
    <source>
        <dbReference type="ARBA" id="ARBA00022777"/>
    </source>
</evidence>
<dbReference type="Proteomes" id="UP000479692">
    <property type="component" value="Unassembled WGS sequence"/>
</dbReference>
<dbReference type="CDD" id="cd00075">
    <property type="entry name" value="HATPase"/>
    <property type="match status" value="1"/>
</dbReference>
<evidence type="ECO:0000256" key="6">
    <source>
        <dbReference type="ARBA" id="ARBA00022692"/>
    </source>
</evidence>
<evidence type="ECO:0000256" key="4">
    <source>
        <dbReference type="ARBA" id="ARBA00022553"/>
    </source>
</evidence>
<dbReference type="InterPro" id="IPR036097">
    <property type="entry name" value="HisK_dim/P_sf"/>
</dbReference>
<comment type="catalytic activity">
    <reaction evidence="1">
        <text>ATP + protein L-histidine = ADP + protein N-phospho-L-histidine.</text>
        <dbReference type="EC" id="2.7.13.3"/>
    </reaction>
</comment>
<keyword evidence="9" id="KW-0902">Two-component regulatory system</keyword>
<name>A0A7C9M4U9_9GAMM</name>
<evidence type="ECO:0000256" key="2">
    <source>
        <dbReference type="ARBA" id="ARBA00004370"/>
    </source>
</evidence>
<sequence>MNLARALRSTSGHLAFAVCVSFLLGFALLGGAVYAAVSTLLVRDAREAIVAEGEGLRDAFHDGGRAGLAEAVRDRVASPDEPDALYGAWFDGRAIAANTPRGSVPTRDGWREAQDDDGTRVLVQRTTLAPGVVIATGLRLRSESGFLALMARTTLAALAIAVVLGLLIGALTARWVSRRLQALDATAMRVGAGEIALRAPSDGTGDAFDRLSLRFNTMLDRIEALLAGVREATDHIAHDLRTPLTRMRTRLDQLRTQGPVDPEALEPAIADADQLLQSSGALLRLARIEAQARIEDEPYVDLTKLARDALDLYEPIAAERGIALTLQTQPLQVRGDADQLFQMTVNLLDNAIKYAPANTGVDLAVARTGNHACIVVGDRGPGIPENERDRVFDRFHRGERHRGTQGSGLGLSLVRAIAVRHHARIALDDNHPGLRATVSLPLAHEGDAPPAAGAQNPGPTR</sequence>
<dbReference type="Gene3D" id="3.30.565.10">
    <property type="entry name" value="Histidine kinase-like ATPase, C-terminal domain"/>
    <property type="match status" value="1"/>
</dbReference>
<proteinExistence type="predicted"/>
<evidence type="ECO:0000259" key="14">
    <source>
        <dbReference type="PROSITE" id="PS50885"/>
    </source>
</evidence>
<keyword evidence="16" id="KW-1185">Reference proteome</keyword>
<keyword evidence="5" id="KW-0808">Transferase</keyword>
<evidence type="ECO:0000313" key="16">
    <source>
        <dbReference type="Proteomes" id="UP000479692"/>
    </source>
</evidence>
<dbReference type="InterPro" id="IPR004358">
    <property type="entry name" value="Sig_transdc_His_kin-like_C"/>
</dbReference>
<dbReference type="PANTHER" id="PTHR45436:SF8">
    <property type="entry name" value="HISTIDINE KINASE"/>
    <property type="match status" value="1"/>
</dbReference>
<feature type="region of interest" description="Disordered" evidence="11">
    <location>
        <begin position="442"/>
        <end position="461"/>
    </location>
</feature>
<keyword evidence="7" id="KW-0418">Kinase</keyword>
<dbReference type="Pfam" id="PF00512">
    <property type="entry name" value="HisKA"/>
    <property type="match status" value="1"/>
</dbReference>
<dbReference type="RefSeq" id="WP_156642823.1">
    <property type="nucleotide sequence ID" value="NZ_WOXT01000004.1"/>
</dbReference>
<dbReference type="InterPro" id="IPR050428">
    <property type="entry name" value="TCS_sensor_his_kinase"/>
</dbReference>
<keyword evidence="10 12" id="KW-0472">Membrane</keyword>
<dbReference type="SMART" id="SM00304">
    <property type="entry name" value="HAMP"/>
    <property type="match status" value="1"/>
</dbReference>
<dbReference type="AlphaFoldDB" id="A0A7C9M4U9"/>
<feature type="domain" description="HAMP" evidence="14">
    <location>
        <begin position="174"/>
        <end position="227"/>
    </location>
</feature>
<dbReference type="PROSITE" id="PS50885">
    <property type="entry name" value="HAMP"/>
    <property type="match status" value="1"/>
</dbReference>
<evidence type="ECO:0000256" key="10">
    <source>
        <dbReference type="ARBA" id="ARBA00023136"/>
    </source>
</evidence>
<dbReference type="EC" id="2.7.13.3" evidence="3"/>
<dbReference type="SMART" id="SM00387">
    <property type="entry name" value="HATPase_c"/>
    <property type="match status" value="1"/>
</dbReference>
<reference evidence="15 16" key="1">
    <citation type="submission" date="2019-12" db="EMBL/GenBank/DDBJ databases">
        <authorList>
            <person name="Xu J."/>
        </authorList>
    </citation>
    <scope>NUCLEOTIDE SEQUENCE [LARGE SCALE GENOMIC DNA]</scope>
    <source>
        <strain evidence="15 16">HX-5-24</strain>
    </source>
</reference>
<dbReference type="GO" id="GO:0005886">
    <property type="term" value="C:plasma membrane"/>
    <property type="evidence" value="ECO:0007669"/>
    <property type="project" value="TreeGrafter"/>
</dbReference>
<evidence type="ECO:0000256" key="8">
    <source>
        <dbReference type="ARBA" id="ARBA00022989"/>
    </source>
</evidence>
<keyword evidence="8 12" id="KW-1133">Transmembrane helix</keyword>
<evidence type="ECO:0000259" key="13">
    <source>
        <dbReference type="PROSITE" id="PS50109"/>
    </source>
</evidence>
<dbReference type="SMART" id="SM00388">
    <property type="entry name" value="HisKA"/>
    <property type="match status" value="1"/>
</dbReference>
<dbReference type="PROSITE" id="PS50109">
    <property type="entry name" value="HIS_KIN"/>
    <property type="match status" value="1"/>
</dbReference>
<dbReference type="GO" id="GO:0000155">
    <property type="term" value="F:phosphorelay sensor kinase activity"/>
    <property type="evidence" value="ECO:0007669"/>
    <property type="project" value="InterPro"/>
</dbReference>
<dbReference type="PRINTS" id="PR00344">
    <property type="entry name" value="BCTRLSENSOR"/>
</dbReference>
<dbReference type="InterPro" id="IPR003661">
    <property type="entry name" value="HisK_dim/P_dom"/>
</dbReference>
<protein>
    <recommendedName>
        <fullName evidence="3">histidine kinase</fullName>
        <ecNumber evidence="3">2.7.13.3</ecNumber>
    </recommendedName>
</protein>
<dbReference type="SUPFAM" id="SSF55874">
    <property type="entry name" value="ATPase domain of HSP90 chaperone/DNA topoisomerase II/histidine kinase"/>
    <property type="match status" value="1"/>
</dbReference>
<feature type="domain" description="Histidine kinase" evidence="13">
    <location>
        <begin position="235"/>
        <end position="444"/>
    </location>
</feature>
<evidence type="ECO:0000256" key="9">
    <source>
        <dbReference type="ARBA" id="ARBA00023012"/>
    </source>
</evidence>
<dbReference type="InterPro" id="IPR003594">
    <property type="entry name" value="HATPase_dom"/>
</dbReference>
<evidence type="ECO:0000256" key="12">
    <source>
        <dbReference type="SAM" id="Phobius"/>
    </source>
</evidence>
<organism evidence="15 16">
    <name type="scientific">Noviluteimonas gilva</name>
    <dbReference type="NCBI Taxonomy" id="2682097"/>
    <lineage>
        <taxon>Bacteria</taxon>
        <taxon>Pseudomonadati</taxon>
        <taxon>Pseudomonadota</taxon>
        <taxon>Gammaproteobacteria</taxon>
        <taxon>Lysobacterales</taxon>
        <taxon>Lysobacteraceae</taxon>
        <taxon>Noviluteimonas</taxon>
    </lineage>
</organism>
<keyword evidence="6 12" id="KW-0812">Transmembrane</keyword>
<dbReference type="EMBL" id="WOXT01000004">
    <property type="protein sequence ID" value="MUV15286.1"/>
    <property type="molecule type" value="Genomic_DNA"/>
</dbReference>
<dbReference type="Gene3D" id="1.10.287.130">
    <property type="match status" value="1"/>
</dbReference>
<dbReference type="Pfam" id="PF02518">
    <property type="entry name" value="HATPase_c"/>
    <property type="match status" value="1"/>
</dbReference>
<evidence type="ECO:0000256" key="1">
    <source>
        <dbReference type="ARBA" id="ARBA00000085"/>
    </source>
</evidence>
<dbReference type="InterPro" id="IPR003660">
    <property type="entry name" value="HAMP_dom"/>
</dbReference>
<feature type="transmembrane region" description="Helical" evidence="12">
    <location>
        <begin position="146"/>
        <end position="171"/>
    </location>
</feature>
<dbReference type="Gene3D" id="6.10.340.10">
    <property type="match status" value="1"/>
</dbReference>
<evidence type="ECO:0000256" key="5">
    <source>
        <dbReference type="ARBA" id="ARBA00022679"/>
    </source>
</evidence>
<dbReference type="InterPro" id="IPR036890">
    <property type="entry name" value="HATPase_C_sf"/>
</dbReference>
<gene>
    <name evidence="15" type="ORF">GN331_13860</name>
</gene>
<evidence type="ECO:0000256" key="3">
    <source>
        <dbReference type="ARBA" id="ARBA00012438"/>
    </source>
</evidence>
<dbReference type="PANTHER" id="PTHR45436">
    <property type="entry name" value="SENSOR HISTIDINE KINASE YKOH"/>
    <property type="match status" value="1"/>
</dbReference>